<dbReference type="InterPro" id="IPR006015">
    <property type="entry name" value="Universal_stress_UspA"/>
</dbReference>
<evidence type="ECO:0000256" key="1">
    <source>
        <dbReference type="ARBA" id="ARBA00008791"/>
    </source>
</evidence>
<dbReference type="SUPFAM" id="SSF52402">
    <property type="entry name" value="Adenine nucleotide alpha hydrolases-like"/>
    <property type="match status" value="1"/>
</dbReference>
<dbReference type="InterPro" id="IPR014729">
    <property type="entry name" value="Rossmann-like_a/b/a_fold"/>
</dbReference>
<evidence type="ECO:0000259" key="2">
    <source>
        <dbReference type="Pfam" id="PF00582"/>
    </source>
</evidence>
<dbReference type="Proteomes" id="UP000199215">
    <property type="component" value="Unassembled WGS sequence"/>
</dbReference>
<reference evidence="3 4" key="1">
    <citation type="submission" date="2016-10" db="EMBL/GenBank/DDBJ databases">
        <authorList>
            <person name="de Groot N.N."/>
        </authorList>
    </citation>
    <scope>NUCLEOTIDE SEQUENCE [LARGE SCALE GENOMIC DNA]</scope>
    <source>
        <strain evidence="3 4">IBRC-M10418</strain>
    </source>
</reference>
<protein>
    <submittedName>
        <fullName evidence="3">Nucleotide-binding universal stress protein, UspA family</fullName>
    </submittedName>
</protein>
<dbReference type="CDD" id="cd00293">
    <property type="entry name" value="USP-like"/>
    <property type="match status" value="1"/>
</dbReference>
<dbReference type="Pfam" id="PF00582">
    <property type="entry name" value="Usp"/>
    <property type="match status" value="1"/>
</dbReference>
<comment type="similarity">
    <text evidence="1">Belongs to the universal stress protein A family.</text>
</comment>
<dbReference type="Gene3D" id="3.40.50.620">
    <property type="entry name" value="HUPs"/>
    <property type="match status" value="1"/>
</dbReference>
<evidence type="ECO:0000313" key="3">
    <source>
        <dbReference type="EMBL" id="SEH49857.1"/>
    </source>
</evidence>
<dbReference type="InterPro" id="IPR006016">
    <property type="entry name" value="UspA"/>
</dbReference>
<gene>
    <name evidence="3" type="ORF">SAMN05192561_103135</name>
</gene>
<dbReference type="STRING" id="1267564.SAMN05192561_103135"/>
<feature type="domain" description="UspA" evidence="2">
    <location>
        <begin position="1"/>
        <end position="139"/>
    </location>
</feature>
<accession>A0A1H6IQR6</accession>
<organism evidence="3 4">
    <name type="scientific">Halopenitus malekzadehii</name>
    <dbReference type="NCBI Taxonomy" id="1267564"/>
    <lineage>
        <taxon>Archaea</taxon>
        <taxon>Methanobacteriati</taxon>
        <taxon>Methanobacteriota</taxon>
        <taxon>Stenosarchaea group</taxon>
        <taxon>Halobacteria</taxon>
        <taxon>Halobacteriales</taxon>
        <taxon>Haloferacaceae</taxon>
        <taxon>Halopenitus</taxon>
    </lineage>
</organism>
<keyword evidence="4" id="KW-1185">Reference proteome</keyword>
<dbReference type="AlphaFoldDB" id="A0A1H6IQR6"/>
<dbReference type="PANTHER" id="PTHR46268">
    <property type="entry name" value="STRESS RESPONSE PROTEIN NHAX"/>
    <property type="match status" value="1"/>
</dbReference>
<sequence length="141" mass="15673">MYDEILLPVAPDGDTSRAVPHVVTLAERYDARIHVLAIVDTLEEALGDPQLETLTQRLETAAHDRVHEVRSELDERGIDADAHVHRGTPHEAIRATIDDLDVDLVVMPTHSREGLERVLLGSVTERIIRQSPVPVLSVPME</sequence>
<dbReference type="PANTHER" id="PTHR46268:SF6">
    <property type="entry name" value="UNIVERSAL STRESS PROTEIN UP12"/>
    <property type="match status" value="1"/>
</dbReference>
<dbReference type="RefSeq" id="WP_092816699.1">
    <property type="nucleotide sequence ID" value="NZ_FNWU01000003.1"/>
</dbReference>
<proteinExistence type="inferred from homology"/>
<dbReference type="PRINTS" id="PR01438">
    <property type="entry name" value="UNVRSLSTRESS"/>
</dbReference>
<dbReference type="OrthoDB" id="105697at2157"/>
<dbReference type="EMBL" id="FNWU01000003">
    <property type="protein sequence ID" value="SEH49857.1"/>
    <property type="molecule type" value="Genomic_DNA"/>
</dbReference>
<name>A0A1H6IQR6_9EURY</name>
<evidence type="ECO:0000313" key="4">
    <source>
        <dbReference type="Proteomes" id="UP000199215"/>
    </source>
</evidence>